<name>A0A5J4QZS5_9ZZZZ</name>
<dbReference type="GO" id="GO:0004650">
    <property type="term" value="F:polygalacturonase activity"/>
    <property type="evidence" value="ECO:0007669"/>
    <property type="project" value="InterPro"/>
</dbReference>
<dbReference type="InterPro" id="IPR011050">
    <property type="entry name" value="Pectin_lyase_fold/virulence"/>
</dbReference>
<evidence type="ECO:0000256" key="2">
    <source>
        <dbReference type="ARBA" id="ARBA00022737"/>
    </source>
</evidence>
<keyword evidence="7" id="KW-0624">Polysaccharide degradation</keyword>
<dbReference type="EMBL" id="SNRY01002135">
    <property type="protein sequence ID" value="KAA6326614.1"/>
    <property type="molecule type" value="Genomic_DNA"/>
</dbReference>
<evidence type="ECO:0000256" key="1">
    <source>
        <dbReference type="ARBA" id="ARBA00008834"/>
    </source>
</evidence>
<dbReference type="PANTHER" id="PTHR31736:SF9">
    <property type="entry name" value="ENDO-XYLOGALACTURONAN HYDROLASE A-RELATED"/>
    <property type="match status" value="1"/>
</dbReference>
<sequence length="464" mass="52967">MRTLILAIMLLLSYIPVKAQKIVLYPVPKEIIYSKHNDHFTVQIRTPRQDWLDLYEYLVNVDMDTKSEASMVQFDFEGKVELRVKVNNGIIHDVKIRPLNENIQHSVTGNTIFFSLDKPSKLSLEVNGDRLHNLHIFANELEKEIPSSEDINVLYFGEGMHKAKEAEGIFNVGSNMTVYLAPGAVVQGKFVCNKVENVRFIGRGIIMEPQRGFEITHSKNIKIDGITVINPVHYTIYGGETSGLKINNLKSFSNKGWSDGIDLMSCSDVTINDIFMRNSDDCIAIYTHRWNYYGDVRNYEITNAILWADIAHPINIGLHGDTSIEGNVIENIHFSNVDILEHDEDDHNYQGCMTFSVSDHNLVQNITFENIRVENIQEGQLFNMRILFNEKYSTGPGRGIKNVTFRNIFYKGNGENSSIIEGFSEKYNIENVIFENIVINGKKIKSFKEGNIRIGKYTNKIVIK</sequence>
<evidence type="ECO:0008006" key="10">
    <source>
        <dbReference type="Google" id="ProtNLM"/>
    </source>
</evidence>
<dbReference type="Gene3D" id="2.160.20.10">
    <property type="entry name" value="Single-stranded right-handed beta-helix, Pectin lyase-like"/>
    <property type="match status" value="1"/>
</dbReference>
<proteinExistence type="inferred from homology"/>
<keyword evidence="3" id="KW-0378">Hydrolase</keyword>
<evidence type="ECO:0000256" key="4">
    <source>
        <dbReference type="ARBA" id="ARBA00023180"/>
    </source>
</evidence>
<dbReference type="InterPro" id="IPR000743">
    <property type="entry name" value="Glyco_hydro_28"/>
</dbReference>
<accession>A0A5J4QZS5</accession>
<comment type="similarity">
    <text evidence="1">Belongs to the glycosyl hydrolase 28 family.</text>
</comment>
<keyword evidence="5" id="KW-0119">Carbohydrate metabolism</keyword>
<keyword evidence="6" id="KW-0326">Glycosidase</keyword>
<evidence type="ECO:0000256" key="6">
    <source>
        <dbReference type="ARBA" id="ARBA00023295"/>
    </source>
</evidence>
<dbReference type="SUPFAM" id="SSF51126">
    <property type="entry name" value="Pectin lyase-like"/>
    <property type="match status" value="1"/>
</dbReference>
<gene>
    <name evidence="9" type="ORF">EZS27_024304</name>
</gene>
<comment type="function">
    <text evidence="8">Pectinolytic enzyme involved in the degradation of xylogalacturonan (xga), a galacturonan backbone heavily substituted with xylose, and which is one important component of the hairy regions of pectin. Activity requires a galacturonic acid backbone substituted with xylose.</text>
</comment>
<keyword evidence="2" id="KW-0677">Repeat</keyword>
<dbReference type="Pfam" id="PF00295">
    <property type="entry name" value="Glyco_hydro_28"/>
    <property type="match status" value="1"/>
</dbReference>
<comment type="caution">
    <text evidence="9">The sequence shown here is derived from an EMBL/GenBank/DDBJ whole genome shotgun (WGS) entry which is preliminary data.</text>
</comment>
<evidence type="ECO:0000313" key="9">
    <source>
        <dbReference type="EMBL" id="KAA6326614.1"/>
    </source>
</evidence>
<evidence type="ECO:0000256" key="7">
    <source>
        <dbReference type="ARBA" id="ARBA00023326"/>
    </source>
</evidence>
<evidence type="ECO:0000256" key="8">
    <source>
        <dbReference type="ARBA" id="ARBA00037278"/>
    </source>
</evidence>
<organism evidence="9">
    <name type="scientific">termite gut metagenome</name>
    <dbReference type="NCBI Taxonomy" id="433724"/>
    <lineage>
        <taxon>unclassified sequences</taxon>
        <taxon>metagenomes</taxon>
        <taxon>organismal metagenomes</taxon>
    </lineage>
</organism>
<protein>
    <recommendedName>
        <fullName evidence="10">Glycoside hydrolase</fullName>
    </recommendedName>
</protein>
<dbReference type="GO" id="GO:0000272">
    <property type="term" value="P:polysaccharide catabolic process"/>
    <property type="evidence" value="ECO:0007669"/>
    <property type="project" value="UniProtKB-KW"/>
</dbReference>
<evidence type="ECO:0000256" key="5">
    <source>
        <dbReference type="ARBA" id="ARBA00023277"/>
    </source>
</evidence>
<evidence type="ECO:0000256" key="3">
    <source>
        <dbReference type="ARBA" id="ARBA00022801"/>
    </source>
</evidence>
<reference evidence="9" key="1">
    <citation type="submission" date="2019-03" db="EMBL/GenBank/DDBJ databases">
        <title>Single cell metagenomics reveals metabolic interactions within the superorganism composed of flagellate Streblomastix strix and complex community of Bacteroidetes bacteria on its surface.</title>
        <authorList>
            <person name="Treitli S.C."/>
            <person name="Kolisko M."/>
            <person name="Husnik F."/>
            <person name="Keeling P."/>
            <person name="Hampl V."/>
        </authorList>
    </citation>
    <scope>NUCLEOTIDE SEQUENCE</scope>
    <source>
        <strain evidence="9">STM</strain>
    </source>
</reference>
<dbReference type="InterPro" id="IPR012334">
    <property type="entry name" value="Pectin_lyas_fold"/>
</dbReference>
<keyword evidence="4" id="KW-0325">Glycoprotein</keyword>
<dbReference type="PANTHER" id="PTHR31736">
    <property type="match status" value="1"/>
</dbReference>
<dbReference type="AlphaFoldDB" id="A0A5J4QZS5"/>